<dbReference type="SUPFAM" id="SSF52317">
    <property type="entry name" value="Class I glutamine amidotransferase-like"/>
    <property type="match status" value="1"/>
</dbReference>
<protein>
    <recommendedName>
        <fullName evidence="1">ThuA-like domain-containing protein</fullName>
    </recommendedName>
</protein>
<feature type="domain" description="ThuA-like" evidence="1">
    <location>
        <begin position="12"/>
        <end position="219"/>
    </location>
</feature>
<dbReference type="AlphaFoldDB" id="A0A806KFM5"/>
<evidence type="ECO:0000259" key="1">
    <source>
        <dbReference type="Pfam" id="PF06283"/>
    </source>
</evidence>
<dbReference type="PANTHER" id="PTHR40469">
    <property type="entry name" value="SECRETED GLYCOSYL HYDROLASE"/>
    <property type="match status" value="1"/>
</dbReference>
<name>A0A806KFM5_9BACT</name>
<sequence length="222" mass="24524">MICDDYWHPGQVAIDGIAPLAKQDFQFDIISNANDFSIDKLKDYPVVLMCKSDETSQTDKQAWKTEAVQKAFIDYIENGGGLVAVHSTVVASKETKILDEVIGCKFIGHPNACPVTVSPVKNHPVTEGVSIFCETDEHYRIEVFAADADVLLASYSPAQGEESKYQEDPYHNTPSSMYAAGYVRTQGKGRICVLTPGHLLPVWLNPQFQKLLVNALNWTSGK</sequence>
<dbReference type="InterPro" id="IPR029062">
    <property type="entry name" value="Class_I_gatase-like"/>
</dbReference>
<dbReference type="Pfam" id="PF06283">
    <property type="entry name" value="ThuA"/>
    <property type="match status" value="1"/>
</dbReference>
<evidence type="ECO:0000313" key="2">
    <source>
        <dbReference type="EMBL" id="AGS51813.1"/>
    </source>
</evidence>
<proteinExistence type="predicted"/>
<accession>A0A806KFM5</accession>
<dbReference type="Gene3D" id="3.40.50.880">
    <property type="match status" value="1"/>
</dbReference>
<dbReference type="PANTHER" id="PTHR40469:SF2">
    <property type="entry name" value="GALACTOSE-BINDING DOMAIN-LIKE SUPERFAMILY PROTEIN"/>
    <property type="match status" value="1"/>
</dbReference>
<dbReference type="EMBL" id="JQ844171">
    <property type="protein sequence ID" value="AGS51813.1"/>
    <property type="molecule type" value="Genomic_DNA"/>
</dbReference>
<reference evidence="2" key="1">
    <citation type="submission" date="2012-03" db="EMBL/GenBank/DDBJ databases">
        <title>Functional metagenomics reveals considerable lignocellulase gene clusters in the gut microbiome of a wood-feeding higher termite.</title>
        <authorList>
            <person name="Liu N."/>
        </authorList>
    </citation>
    <scope>NUCLEOTIDE SEQUENCE</scope>
</reference>
<organism evidence="2">
    <name type="scientific">uncultured bacterium contig00053</name>
    <dbReference type="NCBI Taxonomy" id="1181537"/>
    <lineage>
        <taxon>Bacteria</taxon>
        <taxon>environmental samples</taxon>
    </lineage>
</organism>
<dbReference type="InterPro" id="IPR029010">
    <property type="entry name" value="ThuA-like"/>
</dbReference>